<protein>
    <submittedName>
        <fullName evidence="2">Acetyltransferase (GNAT) family</fullName>
    </submittedName>
</protein>
<sequence length="182" mass="20638">METKIHIATPRLLLREWEEEDVAPFTRMNADPRVMEYFPALLSPDETRQLYDRIRHEFAECGFGMFAVQRAAEGDFIGFVGLHRIGFDADFTPGVEVGWRLSPAVWGRGYATEAAAACLVHAREALGLERVYAFTALPNVRSQRVMRKIGMERVGEFDHPSLPPAHPLARHVLYEKRLAASE</sequence>
<dbReference type="RefSeq" id="WP_027291296.1">
    <property type="nucleotide sequence ID" value="NZ_UGVL01000001.1"/>
</dbReference>
<dbReference type="SUPFAM" id="SSF55729">
    <property type="entry name" value="Acyl-CoA N-acyltransferases (Nat)"/>
    <property type="match status" value="1"/>
</dbReference>
<dbReference type="STRING" id="880526.GCA_000427365_01651"/>
<proteinExistence type="predicted"/>
<dbReference type="Proteomes" id="UP000255233">
    <property type="component" value="Unassembled WGS sequence"/>
</dbReference>
<evidence type="ECO:0000313" key="2">
    <source>
        <dbReference type="EMBL" id="SUE34929.1"/>
    </source>
</evidence>
<dbReference type="Pfam" id="PF13302">
    <property type="entry name" value="Acetyltransf_3"/>
    <property type="match status" value="1"/>
</dbReference>
<dbReference type="GO" id="GO:0016747">
    <property type="term" value="F:acyltransferase activity, transferring groups other than amino-acyl groups"/>
    <property type="evidence" value="ECO:0007669"/>
    <property type="project" value="InterPro"/>
</dbReference>
<keyword evidence="3" id="KW-1185">Reference proteome</keyword>
<feature type="domain" description="N-acetyltransferase" evidence="1">
    <location>
        <begin position="12"/>
        <end position="179"/>
    </location>
</feature>
<keyword evidence="2" id="KW-0808">Transferase</keyword>
<dbReference type="AlphaFoldDB" id="A0A379MVY8"/>
<dbReference type="EMBL" id="UGVL01000001">
    <property type="protein sequence ID" value="SUE34929.1"/>
    <property type="molecule type" value="Genomic_DNA"/>
</dbReference>
<dbReference type="InterPro" id="IPR051531">
    <property type="entry name" value="N-acetyltransferase"/>
</dbReference>
<evidence type="ECO:0000259" key="1">
    <source>
        <dbReference type="PROSITE" id="PS51186"/>
    </source>
</evidence>
<dbReference type="InterPro" id="IPR016181">
    <property type="entry name" value="Acyl_CoA_acyltransferase"/>
</dbReference>
<organism evidence="2 3">
    <name type="scientific">Rikenella microfusus</name>
    <dbReference type="NCBI Taxonomy" id="28139"/>
    <lineage>
        <taxon>Bacteria</taxon>
        <taxon>Pseudomonadati</taxon>
        <taxon>Bacteroidota</taxon>
        <taxon>Bacteroidia</taxon>
        <taxon>Bacteroidales</taxon>
        <taxon>Rikenellaceae</taxon>
        <taxon>Rikenella</taxon>
    </lineage>
</organism>
<dbReference type="PANTHER" id="PTHR43792">
    <property type="entry name" value="GNAT FAMILY, PUTATIVE (AFU_ORTHOLOGUE AFUA_3G00765)-RELATED-RELATED"/>
    <property type="match status" value="1"/>
</dbReference>
<evidence type="ECO:0000313" key="3">
    <source>
        <dbReference type="Proteomes" id="UP000255233"/>
    </source>
</evidence>
<dbReference type="OrthoDB" id="9788916at2"/>
<dbReference type="Gene3D" id="3.40.630.30">
    <property type="match status" value="1"/>
</dbReference>
<dbReference type="InterPro" id="IPR000182">
    <property type="entry name" value="GNAT_dom"/>
</dbReference>
<dbReference type="PROSITE" id="PS51186">
    <property type="entry name" value="GNAT"/>
    <property type="match status" value="1"/>
</dbReference>
<dbReference type="PANTHER" id="PTHR43792:SF1">
    <property type="entry name" value="N-ACETYLTRANSFERASE DOMAIN-CONTAINING PROTEIN"/>
    <property type="match status" value="1"/>
</dbReference>
<reference evidence="2 3" key="1">
    <citation type="submission" date="2018-06" db="EMBL/GenBank/DDBJ databases">
        <authorList>
            <consortium name="Pathogen Informatics"/>
            <person name="Doyle S."/>
        </authorList>
    </citation>
    <scope>NUCLEOTIDE SEQUENCE [LARGE SCALE GENOMIC DNA]</scope>
    <source>
        <strain evidence="2 3">NCTC11190</strain>
    </source>
</reference>
<gene>
    <name evidence="2" type="ORF">NCTC11190_02167</name>
</gene>
<accession>A0A379MVY8</accession>
<name>A0A379MVY8_9BACT</name>